<gene>
    <name evidence="1" type="ORF">F5050DRAFT_1811474</name>
</gene>
<accession>A0ABQ8Q1P6</accession>
<proteinExistence type="predicted"/>
<evidence type="ECO:0000313" key="2">
    <source>
        <dbReference type="Proteomes" id="UP001163828"/>
    </source>
</evidence>
<comment type="caution">
    <text evidence="1">The sequence shown here is derived from an EMBL/GenBank/DDBJ whole genome shotgun (WGS) entry which is preliminary data.</text>
</comment>
<name>A0ABQ8Q1P6_9AGAR</name>
<dbReference type="Proteomes" id="UP001163828">
    <property type="component" value="Unassembled WGS sequence"/>
</dbReference>
<organism evidence="1 2">
    <name type="scientific">Lentinula boryana</name>
    <dbReference type="NCBI Taxonomy" id="40481"/>
    <lineage>
        <taxon>Eukaryota</taxon>
        <taxon>Fungi</taxon>
        <taxon>Dikarya</taxon>
        <taxon>Basidiomycota</taxon>
        <taxon>Agaricomycotina</taxon>
        <taxon>Agaricomycetes</taxon>
        <taxon>Agaricomycetidae</taxon>
        <taxon>Agaricales</taxon>
        <taxon>Marasmiineae</taxon>
        <taxon>Omphalotaceae</taxon>
        <taxon>Lentinula</taxon>
    </lineage>
</organism>
<evidence type="ECO:0000313" key="1">
    <source>
        <dbReference type="EMBL" id="KAJ3992447.1"/>
    </source>
</evidence>
<keyword evidence="2" id="KW-1185">Reference proteome</keyword>
<sequence length="407" mass="46011">MAHEAFLLQASWNGVKAILGAHFCRLISSYLSRRKANCPSGFNLGLRERLYGTIWRVPEAILGDPTCISLILITFHIYKTLFPPNNDIAWRFQRSNVKSSELASTQHHHSQVTNHTFSTFILRLALSTTPKHSLTDCLLFATVIGACIASPVPSGGELEVSSDFSSTAHGSFIRSQFGHWYERRGIKDLKDKVKKKLNIGGKKDEEKKDEEVDDGENVVLGYTYHNDDENFTKTHPDYKRSEGTGRTALERLSKIVGVMDKSEYFYFFPGPNYYNKFVSRGYHQAKTMISLSHFDDVSFAYIPMTTTLEVHSLREAAENSWRRKVTNGKDGKVEVEERTGKPNFSNTVLIVELARSRYAMLVPKAVIDSIPGGLDPKVDSHDMPAATWQNWEKVKELGIAKTFVYTE</sequence>
<protein>
    <submittedName>
        <fullName evidence="1">Uncharacterized protein</fullName>
    </submittedName>
</protein>
<dbReference type="EMBL" id="MU790856">
    <property type="protein sequence ID" value="KAJ3992447.1"/>
    <property type="molecule type" value="Genomic_DNA"/>
</dbReference>
<reference evidence="1" key="1">
    <citation type="submission" date="2022-08" db="EMBL/GenBank/DDBJ databases">
        <authorList>
            <consortium name="DOE Joint Genome Institute"/>
            <person name="Min B."/>
            <person name="Riley R."/>
            <person name="Sierra-Patev S."/>
            <person name="Naranjo-Ortiz M."/>
            <person name="Looney B."/>
            <person name="Konkel Z."/>
            <person name="Slot J.C."/>
            <person name="Sakamoto Y."/>
            <person name="Steenwyk J.L."/>
            <person name="Rokas A."/>
            <person name="Carro J."/>
            <person name="Camarero S."/>
            <person name="Ferreira P."/>
            <person name="Molpeceres G."/>
            <person name="Ruiz-Duenas F.J."/>
            <person name="Serrano A."/>
            <person name="Henrissat B."/>
            <person name="Drula E."/>
            <person name="Hughes K.W."/>
            <person name="Mata J.L."/>
            <person name="Ishikawa N.K."/>
            <person name="Vargas-Isla R."/>
            <person name="Ushijima S."/>
            <person name="Smith C.A."/>
            <person name="Ahrendt S."/>
            <person name="Andreopoulos W."/>
            <person name="He G."/>
            <person name="Labutti K."/>
            <person name="Lipzen A."/>
            <person name="Ng V."/>
            <person name="Sandor L."/>
            <person name="Barry K."/>
            <person name="Martinez A.T."/>
            <person name="Xiao Y."/>
            <person name="Gibbons J.G."/>
            <person name="Terashima K."/>
            <person name="Hibbett D.S."/>
            <person name="Grigoriev I.V."/>
        </authorList>
    </citation>
    <scope>NUCLEOTIDE SEQUENCE</scope>
    <source>
        <strain evidence="1">TFB10827</strain>
    </source>
</reference>